<dbReference type="InterPro" id="IPR006747">
    <property type="entry name" value="DUF599"/>
</dbReference>
<dbReference type="AlphaFoldDB" id="A0A2H9TQ08"/>
<dbReference type="Proteomes" id="UP000240830">
    <property type="component" value="Unassembled WGS sequence"/>
</dbReference>
<dbReference type="PANTHER" id="PTHR31168">
    <property type="entry name" value="OS02G0292800 PROTEIN"/>
    <property type="match status" value="1"/>
</dbReference>
<feature type="transmembrane region" description="Helical" evidence="2">
    <location>
        <begin position="75"/>
        <end position="93"/>
    </location>
</feature>
<dbReference type="OrthoDB" id="761598at2759"/>
<accession>A0A2H9TQ08</accession>
<keyword evidence="2" id="KW-0812">Transmembrane</keyword>
<keyword evidence="2" id="KW-1133">Transmembrane helix</keyword>
<evidence type="ECO:0000256" key="2">
    <source>
        <dbReference type="SAM" id="Phobius"/>
    </source>
</evidence>
<comment type="caution">
    <text evidence="3">The sequence shown here is derived from an EMBL/GenBank/DDBJ whole genome shotgun (WGS) entry which is preliminary data.</text>
</comment>
<reference evidence="3 4" key="1">
    <citation type="submission" date="2016-10" db="EMBL/GenBank/DDBJ databases">
        <title>The genome of Paramicrosporidium saccamoebae is the missing link in understanding Cryptomycota and Microsporidia evolution.</title>
        <authorList>
            <person name="Quandt C.A."/>
            <person name="Beaudet D."/>
            <person name="Corsaro D."/>
            <person name="Michel R."/>
            <person name="Corradi N."/>
            <person name="James T."/>
        </authorList>
    </citation>
    <scope>NUCLEOTIDE SEQUENCE [LARGE SCALE GENOMIC DNA]</scope>
    <source>
        <strain evidence="3 4">KSL3</strain>
    </source>
</reference>
<sequence length="309" mass="35021">MVVGDVLEPVLVGCSFLAYVLYHLYFWQRYKRRPMYTTVGHNHEARLLWCQAVMQEGKELLAIQTIRNTLMSSSLLASTSLTLSAVTAAYLINTIHIHGPLGLDLLASSYLRPIHKFFGVIVCFTVAFYCYMQSVRASNHVGYLLGVPLTRSHHFTPQYVAKILRRGADFHTAGTRIFYLAFLFVLWIFGPLPPTILTLLLIPHLWYLDRADPYIIDSHPSPIFEEVAMSERETDTLKREADLAKSRKAAMIERETDPIKSEKAAMVERELDCVKLEKAAMVKELEKNTIPTMSEQEATPSTSKPTSPV</sequence>
<proteinExistence type="predicted"/>
<evidence type="ECO:0000313" key="3">
    <source>
        <dbReference type="EMBL" id="PJF19841.1"/>
    </source>
</evidence>
<dbReference type="Pfam" id="PF04654">
    <property type="entry name" value="DUF599"/>
    <property type="match status" value="1"/>
</dbReference>
<evidence type="ECO:0000313" key="4">
    <source>
        <dbReference type="Proteomes" id="UP000240830"/>
    </source>
</evidence>
<protein>
    <submittedName>
        <fullName evidence="3">Uncharacterized protein</fullName>
    </submittedName>
</protein>
<feature type="transmembrane region" description="Helical" evidence="2">
    <location>
        <begin position="177"/>
        <end position="206"/>
    </location>
</feature>
<feature type="region of interest" description="Disordered" evidence="1">
    <location>
        <begin position="286"/>
        <end position="309"/>
    </location>
</feature>
<keyword evidence="4" id="KW-1185">Reference proteome</keyword>
<name>A0A2H9TQ08_9FUNG</name>
<dbReference type="PANTHER" id="PTHR31168:SF1">
    <property type="entry name" value="DUF599 FAMILY PROTEIN"/>
    <property type="match status" value="1"/>
</dbReference>
<feature type="transmembrane region" description="Helical" evidence="2">
    <location>
        <begin position="113"/>
        <end position="132"/>
    </location>
</feature>
<feature type="compositionally biased region" description="Polar residues" evidence="1">
    <location>
        <begin position="289"/>
        <end position="309"/>
    </location>
</feature>
<dbReference type="EMBL" id="MTSL01000037">
    <property type="protein sequence ID" value="PJF19841.1"/>
    <property type="molecule type" value="Genomic_DNA"/>
</dbReference>
<organism evidence="3 4">
    <name type="scientific">Paramicrosporidium saccamoebae</name>
    <dbReference type="NCBI Taxonomy" id="1246581"/>
    <lineage>
        <taxon>Eukaryota</taxon>
        <taxon>Fungi</taxon>
        <taxon>Fungi incertae sedis</taxon>
        <taxon>Cryptomycota</taxon>
        <taxon>Cryptomycota incertae sedis</taxon>
        <taxon>Paramicrosporidium</taxon>
    </lineage>
</organism>
<keyword evidence="2" id="KW-0472">Membrane</keyword>
<feature type="transmembrane region" description="Helical" evidence="2">
    <location>
        <begin position="6"/>
        <end position="27"/>
    </location>
</feature>
<evidence type="ECO:0000256" key="1">
    <source>
        <dbReference type="SAM" id="MobiDB-lite"/>
    </source>
</evidence>
<gene>
    <name evidence="3" type="ORF">PSACC_00350</name>
</gene>